<dbReference type="InterPro" id="IPR050740">
    <property type="entry name" value="Aldehyde_DH_Superfamily"/>
</dbReference>
<evidence type="ECO:0000259" key="2">
    <source>
        <dbReference type="Pfam" id="PF00171"/>
    </source>
</evidence>
<dbReference type="PANTHER" id="PTHR43353:SF5">
    <property type="entry name" value="SUCCINATE-SEMIALDEHYDE DEHYDROGENASE, MITOCHONDRIAL"/>
    <property type="match status" value="1"/>
</dbReference>
<evidence type="ECO:0000313" key="3">
    <source>
        <dbReference type="EMBL" id="OQD61675.1"/>
    </source>
</evidence>
<sequence>MSSVYISYIGLRRSLATYNSNCFICSQATDRSIVIVPRYLINAVKLMKANADRIASLRRVGFQDGETQILTGGKRLGDKGCFFEPTVLCNPDPQAKMYKDEIFGPVACVRTFKTEEEFVEIAIMPSMA</sequence>
<dbReference type="EMBL" id="MDYM01000015">
    <property type="protein sequence ID" value="OQD61675.1"/>
    <property type="molecule type" value="Genomic_DNA"/>
</dbReference>
<comment type="caution">
    <text evidence="3">The sequence shown here is derived from an EMBL/GenBank/DDBJ whole genome shotgun (WGS) entry which is preliminary data.</text>
</comment>
<keyword evidence="1" id="KW-0560">Oxidoreductase</keyword>
<evidence type="ECO:0000256" key="1">
    <source>
        <dbReference type="ARBA" id="ARBA00023002"/>
    </source>
</evidence>
<dbReference type="AlphaFoldDB" id="A0A1V6NAL3"/>
<protein>
    <recommendedName>
        <fullName evidence="2">Aldehyde dehydrogenase domain-containing protein</fullName>
    </recommendedName>
</protein>
<dbReference type="InterPro" id="IPR015590">
    <property type="entry name" value="Aldehyde_DH_dom"/>
</dbReference>
<dbReference type="Pfam" id="PF00171">
    <property type="entry name" value="Aldedh"/>
    <property type="match status" value="1"/>
</dbReference>
<feature type="domain" description="Aldehyde dehydrogenase" evidence="2">
    <location>
        <begin position="49"/>
        <end position="122"/>
    </location>
</feature>
<organism evidence="3 4">
    <name type="scientific">Penicillium polonicum</name>
    <dbReference type="NCBI Taxonomy" id="60169"/>
    <lineage>
        <taxon>Eukaryota</taxon>
        <taxon>Fungi</taxon>
        <taxon>Dikarya</taxon>
        <taxon>Ascomycota</taxon>
        <taxon>Pezizomycotina</taxon>
        <taxon>Eurotiomycetes</taxon>
        <taxon>Eurotiomycetidae</taxon>
        <taxon>Eurotiales</taxon>
        <taxon>Aspergillaceae</taxon>
        <taxon>Penicillium</taxon>
    </lineage>
</organism>
<dbReference type="InterPro" id="IPR016163">
    <property type="entry name" value="Ald_DH_C"/>
</dbReference>
<keyword evidence="4" id="KW-1185">Reference proteome</keyword>
<evidence type="ECO:0000313" key="4">
    <source>
        <dbReference type="Proteomes" id="UP000191408"/>
    </source>
</evidence>
<dbReference type="GO" id="GO:0005739">
    <property type="term" value="C:mitochondrion"/>
    <property type="evidence" value="ECO:0007669"/>
    <property type="project" value="TreeGrafter"/>
</dbReference>
<dbReference type="PANTHER" id="PTHR43353">
    <property type="entry name" value="SUCCINATE-SEMIALDEHYDE DEHYDROGENASE, MITOCHONDRIAL"/>
    <property type="match status" value="1"/>
</dbReference>
<reference evidence="4" key="1">
    <citation type="journal article" date="2017" name="Nat. Microbiol.">
        <title>Global analysis of biosynthetic gene clusters reveals vast potential of secondary metabolite production in Penicillium species.</title>
        <authorList>
            <person name="Nielsen J.C."/>
            <person name="Grijseels S."/>
            <person name="Prigent S."/>
            <person name="Ji B."/>
            <person name="Dainat J."/>
            <person name="Nielsen K.F."/>
            <person name="Frisvad J.C."/>
            <person name="Workman M."/>
            <person name="Nielsen J."/>
        </authorList>
    </citation>
    <scope>NUCLEOTIDE SEQUENCE [LARGE SCALE GENOMIC DNA]</scope>
    <source>
        <strain evidence="4">IBT 4502</strain>
    </source>
</reference>
<dbReference type="GO" id="GO:0009450">
    <property type="term" value="P:gamma-aminobutyric acid catabolic process"/>
    <property type="evidence" value="ECO:0007669"/>
    <property type="project" value="TreeGrafter"/>
</dbReference>
<name>A0A1V6NAL3_PENPO</name>
<dbReference type="Gene3D" id="3.40.309.10">
    <property type="entry name" value="Aldehyde Dehydrogenase, Chain A, domain 2"/>
    <property type="match status" value="1"/>
</dbReference>
<dbReference type="STRING" id="60169.A0A1V6NAL3"/>
<dbReference type="GO" id="GO:0004777">
    <property type="term" value="F:succinate-semialdehyde dehydrogenase (NAD+) activity"/>
    <property type="evidence" value="ECO:0007669"/>
    <property type="project" value="TreeGrafter"/>
</dbReference>
<proteinExistence type="predicted"/>
<dbReference type="InterPro" id="IPR016161">
    <property type="entry name" value="Ald_DH/histidinol_DH"/>
</dbReference>
<gene>
    <name evidence="3" type="ORF">PENPOL_c015G06730</name>
</gene>
<dbReference type="Proteomes" id="UP000191408">
    <property type="component" value="Unassembled WGS sequence"/>
</dbReference>
<dbReference type="SUPFAM" id="SSF53720">
    <property type="entry name" value="ALDH-like"/>
    <property type="match status" value="1"/>
</dbReference>
<accession>A0A1V6NAL3</accession>